<dbReference type="InterPro" id="IPR023346">
    <property type="entry name" value="Lysozyme-like_dom_sf"/>
</dbReference>
<sequence length="130" mass="15183">GLRSMLVGEPLRRIARKRCLVLLAVLFVFSNTTNAIAVSTNRDKENYKLYAHIKLLNAKEYRCLEILWTHESKWDPRANNPKSSAYGIPQLLKLKEHDPYKQIDLGLKYIEHRHKTPCKALAYHKLKGHY</sequence>
<organism evidence="1">
    <name type="scientific">uncultured Caudovirales phage</name>
    <dbReference type="NCBI Taxonomy" id="2100421"/>
    <lineage>
        <taxon>Viruses</taxon>
        <taxon>Duplodnaviria</taxon>
        <taxon>Heunggongvirae</taxon>
        <taxon>Uroviricota</taxon>
        <taxon>Caudoviricetes</taxon>
        <taxon>Peduoviridae</taxon>
        <taxon>Maltschvirus</taxon>
        <taxon>Maltschvirus maltsch</taxon>
    </lineage>
</organism>
<evidence type="ECO:0000313" key="1">
    <source>
        <dbReference type="EMBL" id="CAB4142304.1"/>
    </source>
</evidence>
<dbReference type="EMBL" id="LR796412">
    <property type="protein sequence ID" value="CAB4142304.1"/>
    <property type="molecule type" value="Genomic_DNA"/>
</dbReference>
<gene>
    <name evidence="1" type="ORF">UFOVP438_1</name>
</gene>
<feature type="non-terminal residue" evidence="1">
    <location>
        <position position="1"/>
    </location>
</feature>
<name>A0A6J5M6F0_9CAUD</name>
<protein>
    <recommendedName>
        <fullName evidence="2">LT_GEWL domain containing protein</fullName>
    </recommendedName>
</protein>
<reference evidence="1" key="1">
    <citation type="submission" date="2020-04" db="EMBL/GenBank/DDBJ databases">
        <authorList>
            <person name="Chiriac C."/>
            <person name="Salcher M."/>
            <person name="Ghai R."/>
            <person name="Kavagutti S V."/>
        </authorList>
    </citation>
    <scope>NUCLEOTIDE SEQUENCE</scope>
</reference>
<dbReference type="SUPFAM" id="SSF53955">
    <property type="entry name" value="Lysozyme-like"/>
    <property type="match status" value="1"/>
</dbReference>
<proteinExistence type="predicted"/>
<accession>A0A6J5M6F0</accession>
<evidence type="ECO:0008006" key="2">
    <source>
        <dbReference type="Google" id="ProtNLM"/>
    </source>
</evidence>